<proteinExistence type="inferred from homology"/>
<dbReference type="InterPro" id="IPR051419">
    <property type="entry name" value="Lys/N-term_MeTrsfase_sf"/>
</dbReference>
<sequence length="210" mass="25290">MDQEETEKNEKYIDNNDNDDVIPNDVRAYRDKEYWDMRYQKEMITSEINTKTFDWFKTYKDLKPLFNVHLTHNSPKILMLGCGNSTLSENLYDDNTNYRQITNIDFSKIVIDQMYKRCHETHKEMQWLVMDVRNLKFSDTSFDYVIDKGTMDALMCDKGDVWDPDQDVVENVRKEVDEVVRVLKPGGKFIYITFGQPHFRRRHLKRDCWE</sequence>
<dbReference type="Pfam" id="PF08241">
    <property type="entry name" value="Methyltransf_11"/>
    <property type="match status" value="1"/>
</dbReference>
<keyword evidence="3" id="KW-0808">Transferase</keyword>
<feature type="non-terminal residue" evidence="5">
    <location>
        <position position="210"/>
    </location>
</feature>
<dbReference type="PANTHER" id="PTHR12176:SF80">
    <property type="entry name" value="EEF1A LYSINE METHYLTRANSFERASE 4"/>
    <property type="match status" value="1"/>
</dbReference>
<accession>A0A9N9GWD8</accession>
<dbReference type="GO" id="GO:0008168">
    <property type="term" value="F:methyltransferase activity"/>
    <property type="evidence" value="ECO:0007669"/>
    <property type="project" value="UniProtKB-KW"/>
</dbReference>
<protein>
    <submittedName>
        <fullName evidence="5">6868_t:CDS:1</fullName>
    </submittedName>
</protein>
<dbReference type="InterPro" id="IPR029063">
    <property type="entry name" value="SAM-dependent_MTases_sf"/>
</dbReference>
<evidence type="ECO:0000256" key="3">
    <source>
        <dbReference type="ARBA" id="ARBA00022679"/>
    </source>
</evidence>
<dbReference type="EMBL" id="CAJVPL010003840">
    <property type="protein sequence ID" value="CAG8639306.1"/>
    <property type="molecule type" value="Genomic_DNA"/>
</dbReference>
<gene>
    <name evidence="5" type="ORF">AGERDE_LOCUS10901</name>
</gene>
<evidence type="ECO:0000313" key="6">
    <source>
        <dbReference type="Proteomes" id="UP000789831"/>
    </source>
</evidence>
<dbReference type="CDD" id="cd02440">
    <property type="entry name" value="AdoMet_MTases"/>
    <property type="match status" value="1"/>
</dbReference>
<dbReference type="SUPFAM" id="SSF53335">
    <property type="entry name" value="S-adenosyl-L-methionine-dependent methyltransferases"/>
    <property type="match status" value="1"/>
</dbReference>
<dbReference type="GO" id="GO:0032259">
    <property type="term" value="P:methylation"/>
    <property type="evidence" value="ECO:0007669"/>
    <property type="project" value="UniProtKB-KW"/>
</dbReference>
<comment type="similarity">
    <text evidence="1">Belongs to the methyltransferase superfamily.</text>
</comment>
<evidence type="ECO:0000313" key="5">
    <source>
        <dbReference type="EMBL" id="CAG8639306.1"/>
    </source>
</evidence>
<reference evidence="5" key="1">
    <citation type="submission" date="2021-06" db="EMBL/GenBank/DDBJ databases">
        <authorList>
            <person name="Kallberg Y."/>
            <person name="Tangrot J."/>
            <person name="Rosling A."/>
        </authorList>
    </citation>
    <scope>NUCLEOTIDE SEQUENCE</scope>
    <source>
        <strain evidence="5">MT106</strain>
    </source>
</reference>
<evidence type="ECO:0000256" key="2">
    <source>
        <dbReference type="ARBA" id="ARBA00022603"/>
    </source>
</evidence>
<feature type="domain" description="Methyltransferase type 11" evidence="4">
    <location>
        <begin position="78"/>
        <end position="190"/>
    </location>
</feature>
<dbReference type="AlphaFoldDB" id="A0A9N9GWD8"/>
<keyword evidence="6" id="KW-1185">Reference proteome</keyword>
<dbReference type="PANTHER" id="PTHR12176">
    <property type="entry name" value="SAM-DEPENDENT METHYLTRANSFERASE SUPERFAMILY PROTEIN"/>
    <property type="match status" value="1"/>
</dbReference>
<dbReference type="Proteomes" id="UP000789831">
    <property type="component" value="Unassembled WGS sequence"/>
</dbReference>
<dbReference type="OrthoDB" id="411785at2759"/>
<dbReference type="InterPro" id="IPR013216">
    <property type="entry name" value="Methyltransf_11"/>
</dbReference>
<organism evidence="5 6">
    <name type="scientific">Ambispora gerdemannii</name>
    <dbReference type="NCBI Taxonomy" id="144530"/>
    <lineage>
        <taxon>Eukaryota</taxon>
        <taxon>Fungi</taxon>
        <taxon>Fungi incertae sedis</taxon>
        <taxon>Mucoromycota</taxon>
        <taxon>Glomeromycotina</taxon>
        <taxon>Glomeromycetes</taxon>
        <taxon>Archaeosporales</taxon>
        <taxon>Ambisporaceae</taxon>
        <taxon>Ambispora</taxon>
    </lineage>
</organism>
<name>A0A9N9GWD8_9GLOM</name>
<comment type="caution">
    <text evidence="5">The sequence shown here is derived from an EMBL/GenBank/DDBJ whole genome shotgun (WGS) entry which is preliminary data.</text>
</comment>
<evidence type="ECO:0000256" key="1">
    <source>
        <dbReference type="ARBA" id="ARBA00008361"/>
    </source>
</evidence>
<evidence type="ECO:0000259" key="4">
    <source>
        <dbReference type="Pfam" id="PF08241"/>
    </source>
</evidence>
<dbReference type="Gene3D" id="3.40.50.150">
    <property type="entry name" value="Vaccinia Virus protein VP39"/>
    <property type="match status" value="1"/>
</dbReference>
<keyword evidence="2" id="KW-0489">Methyltransferase</keyword>